<dbReference type="SUPFAM" id="SSF52172">
    <property type="entry name" value="CheY-like"/>
    <property type="match status" value="1"/>
</dbReference>
<reference evidence="4 5" key="1">
    <citation type="submission" date="2019-07" db="EMBL/GenBank/DDBJ databases">
        <authorList>
            <person name="Zhao L.H."/>
        </authorList>
    </citation>
    <scope>NUCLEOTIDE SEQUENCE [LARGE SCALE GENOMIC DNA]</scope>
    <source>
        <strain evidence="4 5">Co35</strain>
    </source>
</reference>
<dbReference type="InterPro" id="IPR001789">
    <property type="entry name" value="Sig_transdc_resp-reg_receiver"/>
</dbReference>
<dbReference type="OrthoDB" id="3197131at2"/>
<evidence type="ECO:0000256" key="2">
    <source>
        <dbReference type="PROSITE-ProRule" id="PRU00169"/>
    </source>
</evidence>
<dbReference type="PANTHER" id="PTHR44591:SF22">
    <property type="entry name" value="CHEY SUBFAMILY"/>
    <property type="match status" value="1"/>
</dbReference>
<feature type="modified residue" description="4-aspartylphosphate" evidence="2">
    <location>
        <position position="55"/>
    </location>
</feature>
<name>A0A554RTU2_9ACTN</name>
<evidence type="ECO:0000313" key="5">
    <source>
        <dbReference type="Proteomes" id="UP000316988"/>
    </source>
</evidence>
<dbReference type="Proteomes" id="UP000316988">
    <property type="component" value="Unassembled WGS sequence"/>
</dbReference>
<comment type="caution">
    <text evidence="4">The sequence shown here is derived from an EMBL/GenBank/DDBJ whole genome shotgun (WGS) entry which is preliminary data.</text>
</comment>
<dbReference type="InterPro" id="IPR050595">
    <property type="entry name" value="Bact_response_regulator"/>
</dbReference>
<dbReference type="AlphaFoldDB" id="A0A554RTU2"/>
<dbReference type="Gene3D" id="3.40.50.2300">
    <property type="match status" value="1"/>
</dbReference>
<proteinExistence type="predicted"/>
<dbReference type="EMBL" id="VLNT01000019">
    <property type="protein sequence ID" value="TSD57499.1"/>
    <property type="molecule type" value="Genomic_DNA"/>
</dbReference>
<dbReference type="InterPro" id="IPR011006">
    <property type="entry name" value="CheY-like_superfamily"/>
</dbReference>
<evidence type="ECO:0000256" key="1">
    <source>
        <dbReference type="ARBA" id="ARBA00022553"/>
    </source>
</evidence>
<keyword evidence="5" id="KW-1185">Reference proteome</keyword>
<dbReference type="Pfam" id="PF00072">
    <property type="entry name" value="Response_reg"/>
    <property type="match status" value="1"/>
</dbReference>
<dbReference type="PROSITE" id="PS50110">
    <property type="entry name" value="RESPONSE_REGULATORY"/>
    <property type="match status" value="1"/>
</dbReference>
<keyword evidence="1 2" id="KW-0597">Phosphoprotein</keyword>
<dbReference type="RefSeq" id="WP_143914545.1">
    <property type="nucleotide sequence ID" value="NZ_VLNT01000019.1"/>
</dbReference>
<feature type="domain" description="Response regulatory" evidence="3">
    <location>
        <begin position="5"/>
        <end position="123"/>
    </location>
</feature>
<evidence type="ECO:0000313" key="4">
    <source>
        <dbReference type="EMBL" id="TSD57499.1"/>
    </source>
</evidence>
<gene>
    <name evidence="4" type="ORF">FNM00_15990</name>
</gene>
<sequence>MTSPLALVVEDDSSIRALTEIALTRLAGWRVITAERGRTAIELAREHRPSVILMDLMMPEMDGVEAARILLGDAATADIPVVLLTARPTFGDEDPPWAGVAIRGVIAKPFDPMSLARQVADLVGWSEDSIADG</sequence>
<dbReference type="PANTHER" id="PTHR44591">
    <property type="entry name" value="STRESS RESPONSE REGULATOR PROTEIN 1"/>
    <property type="match status" value="1"/>
</dbReference>
<organism evidence="4 5">
    <name type="scientific">Aeromicrobium piscarium</name>
    <dbReference type="NCBI Taxonomy" id="2590901"/>
    <lineage>
        <taxon>Bacteria</taxon>
        <taxon>Bacillati</taxon>
        <taxon>Actinomycetota</taxon>
        <taxon>Actinomycetes</taxon>
        <taxon>Propionibacteriales</taxon>
        <taxon>Nocardioidaceae</taxon>
        <taxon>Aeromicrobium</taxon>
    </lineage>
</organism>
<protein>
    <submittedName>
        <fullName evidence="4">Response regulator</fullName>
    </submittedName>
</protein>
<dbReference type="GO" id="GO:0000160">
    <property type="term" value="P:phosphorelay signal transduction system"/>
    <property type="evidence" value="ECO:0007669"/>
    <property type="project" value="InterPro"/>
</dbReference>
<accession>A0A554RTU2</accession>
<evidence type="ECO:0000259" key="3">
    <source>
        <dbReference type="PROSITE" id="PS50110"/>
    </source>
</evidence>
<dbReference type="SMART" id="SM00448">
    <property type="entry name" value="REC"/>
    <property type="match status" value="1"/>
</dbReference>